<keyword evidence="3" id="KW-1003">Cell membrane</keyword>
<evidence type="ECO:0000313" key="13">
    <source>
        <dbReference type="Proteomes" id="UP000017246"/>
    </source>
</evidence>
<evidence type="ECO:0000313" key="12">
    <source>
        <dbReference type="EMBL" id="CDS41793.1"/>
    </source>
</evidence>
<reference evidence="12" key="1">
    <citation type="journal article" date="2013" name="Nature">
        <title>The genomes of four tapeworm species reveal adaptations to parasitism.</title>
        <authorList>
            <person name="Tsai I.J."/>
            <person name="Zarowiecki M."/>
            <person name="Holroyd N."/>
            <person name="Garciarrubio A."/>
            <person name="Sanchez-Flores A."/>
            <person name="Brooks K.L."/>
            <person name="Tracey A."/>
            <person name="Bobes R.J."/>
            <person name="Fragoso G."/>
            <person name="Sciutto E."/>
            <person name="Aslett M."/>
            <person name="Beasley H."/>
            <person name="Bennett H.M."/>
            <person name="Cai J."/>
            <person name="Camicia F."/>
            <person name="Clark R."/>
            <person name="Cucher M."/>
            <person name="De Silva N."/>
            <person name="Day T.A."/>
            <person name="Deplazes P."/>
            <person name="Estrada K."/>
            <person name="Fernandez C."/>
            <person name="Holland P.W."/>
            <person name="Hou J."/>
            <person name="Hu S."/>
            <person name="Huckvale T."/>
            <person name="Hung S.S."/>
            <person name="Kamenetzky L."/>
            <person name="Keane J.A."/>
            <person name="Kiss F."/>
            <person name="Koziol U."/>
            <person name="Lambert O."/>
            <person name="Liu K."/>
            <person name="Luo X."/>
            <person name="Luo Y."/>
            <person name="Macchiaroli N."/>
            <person name="Nichol S."/>
            <person name="Paps J."/>
            <person name="Parkinson J."/>
            <person name="Pouchkina-Stantcheva N."/>
            <person name="Riddiford N."/>
            <person name="Rosenzvit M."/>
            <person name="Salinas G."/>
            <person name="Wasmuth J.D."/>
            <person name="Zamanian M."/>
            <person name="Zheng Y."/>
            <person name="Cai X."/>
            <person name="Soberon X."/>
            <person name="Olson P.D."/>
            <person name="Laclette J.P."/>
            <person name="Brehm K."/>
            <person name="Berriman M."/>
            <person name="Garciarrubio A."/>
            <person name="Bobes R.J."/>
            <person name="Fragoso G."/>
            <person name="Sanchez-Flores A."/>
            <person name="Estrada K."/>
            <person name="Cevallos M.A."/>
            <person name="Morett E."/>
            <person name="Gonzalez V."/>
            <person name="Portillo T."/>
            <person name="Ochoa-Leyva A."/>
            <person name="Jose M.V."/>
            <person name="Sciutto E."/>
            <person name="Landa A."/>
            <person name="Jimenez L."/>
            <person name="Valdes V."/>
            <person name="Carrero J.C."/>
            <person name="Larralde C."/>
            <person name="Morales-Montor J."/>
            <person name="Limon-Lason J."/>
            <person name="Soberon X."/>
            <person name="Laclette J.P."/>
        </authorList>
    </citation>
    <scope>NUCLEOTIDE SEQUENCE [LARGE SCALE GENOMIC DNA]</scope>
</reference>
<keyword evidence="4 9" id="KW-0808">Transferase</keyword>
<dbReference type="EMBL" id="LN902842">
    <property type="protein sequence ID" value="CDS41793.1"/>
    <property type="molecule type" value="Genomic_DNA"/>
</dbReference>
<dbReference type="GO" id="GO:0007032">
    <property type="term" value="P:endosome organization"/>
    <property type="evidence" value="ECO:0007669"/>
    <property type="project" value="TreeGrafter"/>
</dbReference>
<dbReference type="GO" id="GO:0007030">
    <property type="term" value="P:Golgi organization"/>
    <property type="evidence" value="ECO:0007669"/>
    <property type="project" value="TreeGrafter"/>
</dbReference>
<dbReference type="PANTHER" id="PTHR12865">
    <property type="entry name" value="PHOSPHATIDYLINOSITOL 4-KINASE TYPE-II"/>
    <property type="match status" value="1"/>
</dbReference>
<evidence type="ECO:0000256" key="10">
    <source>
        <dbReference type="SAM" id="MobiDB-lite"/>
    </source>
</evidence>
<evidence type="ECO:0000256" key="4">
    <source>
        <dbReference type="ARBA" id="ARBA00022679"/>
    </source>
</evidence>
<dbReference type="GO" id="GO:0005524">
    <property type="term" value="F:ATP binding"/>
    <property type="evidence" value="ECO:0007669"/>
    <property type="project" value="UniProtKB-UniRule"/>
</dbReference>
<evidence type="ECO:0000259" key="11">
    <source>
        <dbReference type="PROSITE" id="PS50290"/>
    </source>
</evidence>
<evidence type="ECO:0000256" key="1">
    <source>
        <dbReference type="ARBA" id="ARBA00004236"/>
    </source>
</evidence>
<feature type="region of interest" description="Disordered" evidence="10">
    <location>
        <begin position="258"/>
        <end position="289"/>
    </location>
</feature>
<evidence type="ECO:0000256" key="9">
    <source>
        <dbReference type="RuleBase" id="RU367084"/>
    </source>
</evidence>
<dbReference type="InterPro" id="IPR039756">
    <property type="entry name" value="Lsb6/PI4K2"/>
</dbReference>
<evidence type="ECO:0000256" key="3">
    <source>
        <dbReference type="ARBA" id="ARBA00022475"/>
    </source>
</evidence>
<organism evidence="12 13">
    <name type="scientific">Echinococcus multilocularis</name>
    <name type="common">Fox tapeworm</name>
    <dbReference type="NCBI Taxonomy" id="6211"/>
    <lineage>
        <taxon>Eukaryota</taxon>
        <taxon>Metazoa</taxon>
        <taxon>Spiralia</taxon>
        <taxon>Lophotrochozoa</taxon>
        <taxon>Platyhelminthes</taxon>
        <taxon>Cestoda</taxon>
        <taxon>Eucestoda</taxon>
        <taxon>Cyclophyllidea</taxon>
        <taxon>Taeniidae</taxon>
        <taxon>Echinococcus</taxon>
    </lineage>
</organism>
<dbReference type="eggNOG" id="KOG2381">
    <property type="taxonomic scope" value="Eukaryota"/>
</dbReference>
<evidence type="ECO:0000256" key="8">
    <source>
        <dbReference type="ARBA" id="ARBA00023136"/>
    </source>
</evidence>
<comment type="similarity">
    <text evidence="2 9">Belongs to the PI3/PI4-kinase family. Type II PI4K subfamily.</text>
</comment>
<dbReference type="EC" id="2.7.1.67" evidence="9"/>
<evidence type="ECO:0000256" key="5">
    <source>
        <dbReference type="ARBA" id="ARBA00022741"/>
    </source>
</evidence>
<keyword evidence="7 9" id="KW-0067">ATP-binding</keyword>
<dbReference type="OrthoDB" id="3349449at2759"/>
<proteinExistence type="inferred from homology"/>
<name>A0A068YHH4_ECHMU</name>
<keyword evidence="8 9" id="KW-0472">Membrane</keyword>
<dbReference type="GO" id="GO:0004430">
    <property type="term" value="F:1-phosphatidylinositol 4-kinase activity"/>
    <property type="evidence" value="ECO:0007669"/>
    <property type="project" value="UniProtKB-UniRule"/>
</dbReference>
<gene>
    <name evidence="12" type="ORF">EmuJ_000947300</name>
</gene>
<dbReference type="Pfam" id="PF00454">
    <property type="entry name" value="PI3_PI4_kinase"/>
    <property type="match status" value="1"/>
</dbReference>
<dbReference type="GO" id="GO:0046854">
    <property type="term" value="P:phosphatidylinositol phosphate biosynthetic process"/>
    <property type="evidence" value="ECO:0007669"/>
    <property type="project" value="UniProtKB-UniRule"/>
</dbReference>
<dbReference type="GO" id="GO:0005768">
    <property type="term" value="C:endosome"/>
    <property type="evidence" value="ECO:0007669"/>
    <property type="project" value="TreeGrafter"/>
</dbReference>
<comment type="subcellular location">
    <subcellularLocation>
        <location evidence="1">Cell membrane</location>
    </subcellularLocation>
    <subcellularLocation>
        <location evidence="9">Membrane</location>
        <topology evidence="9">Peripheral membrane protein</topology>
    </subcellularLocation>
</comment>
<dbReference type="PANTHER" id="PTHR12865:SF1">
    <property type="entry name" value="PHOSPHATIDYLINOSITOL 4-KINASE TYPE 2"/>
    <property type="match status" value="1"/>
</dbReference>
<evidence type="ECO:0000256" key="6">
    <source>
        <dbReference type="ARBA" id="ARBA00022777"/>
    </source>
</evidence>
<dbReference type="GO" id="GO:0005802">
    <property type="term" value="C:trans-Golgi network"/>
    <property type="evidence" value="ECO:0007669"/>
    <property type="project" value="TreeGrafter"/>
</dbReference>
<feature type="domain" description="PI3K/PI4K catalytic" evidence="11">
    <location>
        <begin position="1"/>
        <end position="226"/>
    </location>
</feature>
<dbReference type="InterPro" id="IPR000403">
    <property type="entry name" value="PI3/4_kinase_cat_dom"/>
</dbReference>
<dbReference type="AlphaFoldDB" id="A0A068YHH4"/>
<reference evidence="12" key="2">
    <citation type="submission" date="2015-11" db="EMBL/GenBank/DDBJ databases">
        <authorList>
            <person name="Zhang Y."/>
            <person name="Guo Z."/>
        </authorList>
    </citation>
    <scope>NUCLEOTIDE SEQUENCE</scope>
</reference>
<keyword evidence="6 9" id="KW-0418">Kinase</keyword>
<dbReference type="STRING" id="6211.A0A068YHH4"/>
<dbReference type="GO" id="GO:0005886">
    <property type="term" value="C:plasma membrane"/>
    <property type="evidence" value="ECO:0007669"/>
    <property type="project" value="UniProtKB-SubCell"/>
</dbReference>
<accession>A0A068YHH4</accession>
<keyword evidence="13" id="KW-1185">Reference proteome</keyword>
<evidence type="ECO:0000256" key="7">
    <source>
        <dbReference type="ARBA" id="ARBA00022840"/>
    </source>
</evidence>
<dbReference type="GO" id="GO:0005765">
    <property type="term" value="C:lysosomal membrane"/>
    <property type="evidence" value="ECO:0007669"/>
    <property type="project" value="TreeGrafter"/>
</dbReference>
<dbReference type="PROSITE" id="PS50290">
    <property type="entry name" value="PI3_4_KINASE_3"/>
    <property type="match status" value="1"/>
</dbReference>
<protein>
    <recommendedName>
        <fullName evidence="9">Phosphatidylinositol 4-kinase type 2</fullName>
        <ecNumber evidence="9">2.7.1.67</ecNumber>
    </recommendedName>
</protein>
<keyword evidence="5 9" id="KW-0547">Nucleotide-binding</keyword>
<sequence>MTSHVTDARDLLKGSVGSFQLFASGCQDAYYWLNRFDADPLPEEAQTSLQHQFEKLVVLDYVIRNTDRGNDNWLIRYEPPEVSAPLSEGGTVAKLIDHGDDIPDSVQPRIPKVTVVAIDNGLAFPFKHPDEWRAYPFYWAWLPLAKIPFSDNICNHILPLITNVHFVNGLVRDLYKLFKTDPGFDRKTFDKQMAVMRGQILNLQCALRERKTPLQLVQTPVVTVEREKRSITRRLQQVARELLPPNVQLGRAAATALEDEEEACASPSGDELDPPDSPGSGASGGRSYFTSRYSRRPFFTRF</sequence>
<comment type="catalytic activity">
    <reaction evidence="9">
        <text>a 1,2-diacyl-sn-glycero-3-phospho-(1D-myo-inositol) + ATP = a 1,2-diacyl-sn-glycero-3-phospho-(1D-myo-inositol 4-phosphate) + ADP + H(+)</text>
        <dbReference type="Rhea" id="RHEA:19877"/>
        <dbReference type="ChEBI" id="CHEBI:15378"/>
        <dbReference type="ChEBI" id="CHEBI:30616"/>
        <dbReference type="ChEBI" id="CHEBI:57880"/>
        <dbReference type="ChEBI" id="CHEBI:58178"/>
        <dbReference type="ChEBI" id="CHEBI:456216"/>
        <dbReference type="EC" id="2.7.1.67"/>
    </reaction>
</comment>
<evidence type="ECO:0000256" key="2">
    <source>
        <dbReference type="ARBA" id="ARBA00008941"/>
    </source>
</evidence>
<dbReference type="Proteomes" id="UP000017246">
    <property type="component" value="Unassembled WGS sequence"/>
</dbReference>